<feature type="compositionally biased region" description="Polar residues" evidence="1">
    <location>
        <begin position="8"/>
        <end position="23"/>
    </location>
</feature>
<reference evidence="3 4" key="1">
    <citation type="submission" date="2020-10" db="EMBL/GenBank/DDBJ databases">
        <title>The Coptis chinensis genome and diversification of protoberbering-type alkaloids.</title>
        <authorList>
            <person name="Wang B."/>
            <person name="Shu S."/>
            <person name="Song C."/>
            <person name="Liu Y."/>
        </authorList>
    </citation>
    <scope>NUCLEOTIDE SEQUENCE [LARGE SCALE GENOMIC DNA]</scope>
    <source>
        <strain evidence="3">HL-2020</strain>
        <tissue evidence="3">Leaf</tissue>
    </source>
</reference>
<dbReference type="Pfam" id="PF01370">
    <property type="entry name" value="Epimerase"/>
    <property type="match status" value="1"/>
</dbReference>
<evidence type="ECO:0000313" key="3">
    <source>
        <dbReference type="EMBL" id="KAF9614327.1"/>
    </source>
</evidence>
<dbReference type="GO" id="GO:0003978">
    <property type="term" value="F:UDP-glucose 4-epimerase activity"/>
    <property type="evidence" value="ECO:0007669"/>
    <property type="project" value="TreeGrafter"/>
</dbReference>
<dbReference type="InterPro" id="IPR036291">
    <property type="entry name" value="NAD(P)-bd_dom_sf"/>
</dbReference>
<evidence type="ECO:0000313" key="4">
    <source>
        <dbReference type="Proteomes" id="UP000631114"/>
    </source>
</evidence>
<name>A0A835ICR4_9MAGN</name>
<dbReference type="OrthoDB" id="419598at2759"/>
<feature type="compositionally biased region" description="Basic and acidic residues" evidence="1">
    <location>
        <begin position="24"/>
        <end position="36"/>
    </location>
</feature>
<comment type="caution">
    <text evidence="3">The sequence shown here is derived from an EMBL/GenBank/DDBJ whole genome shotgun (WGS) entry which is preliminary data.</text>
</comment>
<dbReference type="Gene3D" id="3.40.50.720">
    <property type="entry name" value="NAD(P)-binding Rossmann-like Domain"/>
    <property type="match status" value="1"/>
</dbReference>
<dbReference type="Gene3D" id="3.90.25.10">
    <property type="entry name" value="UDP-galactose 4-epimerase, domain 1"/>
    <property type="match status" value="1"/>
</dbReference>
<dbReference type="CDD" id="cd05265">
    <property type="entry name" value="SDR_a1"/>
    <property type="match status" value="1"/>
</dbReference>
<feature type="domain" description="NAD-dependent epimerase/dehydratase" evidence="2">
    <location>
        <begin position="94"/>
        <end position="311"/>
    </location>
</feature>
<accession>A0A835ICR4</accession>
<keyword evidence="4" id="KW-1185">Reference proteome</keyword>
<evidence type="ECO:0000256" key="1">
    <source>
        <dbReference type="SAM" id="MobiDB-lite"/>
    </source>
</evidence>
<feature type="region of interest" description="Disordered" evidence="1">
    <location>
        <begin position="1"/>
        <end position="36"/>
    </location>
</feature>
<dbReference type="InterPro" id="IPR001509">
    <property type="entry name" value="Epimerase_deHydtase"/>
</dbReference>
<dbReference type="Proteomes" id="UP000631114">
    <property type="component" value="Unassembled WGS sequence"/>
</dbReference>
<evidence type="ECO:0000259" key="2">
    <source>
        <dbReference type="Pfam" id="PF01370"/>
    </source>
</evidence>
<dbReference type="EMBL" id="JADFTS010000003">
    <property type="protein sequence ID" value="KAF9614327.1"/>
    <property type="molecule type" value="Genomic_DNA"/>
</dbReference>
<dbReference type="GO" id="GO:0005829">
    <property type="term" value="C:cytosol"/>
    <property type="evidence" value="ECO:0007669"/>
    <property type="project" value="TreeGrafter"/>
</dbReference>
<proteinExistence type="predicted"/>
<dbReference type="FunFam" id="3.40.50.720:FF:000313">
    <property type="entry name" value="Chloroplast stem-loop binding protein of 41 kDa b, chloroplastic"/>
    <property type="match status" value="1"/>
</dbReference>
<sequence length="482" mass="54304">MSKKLKSINPNPANQIFQRSGTKASKEKQKEKEKKMNMARVVVVQQKQPAFSLPPSSLSDFSGIRFNQPIQYKQKVWHKPRSALQVTASSAKKILIMGGTRFIGIFLSRLLVKEGHQVTLFTRGKAPIAQQLPGESEKDFSDFSSKILHLKGDRKDYDFVKTSLAAEGFDVVYDINGREAEEVEPILDALPKLEQYIYCSSAGVYLKSDLLPHVEVDAVDPKSRHKGKLETENLLQSRDVNWTSIRPVYIYGPLNYNPVEEWFFHRLKAGRPIPVPNSGVQITQLGHVKDLATAFIQVLGNEKASKQIFNISGEKYVTFDGLAKACAKAAGFPEPEIVHYNPKEFDFGKKKAFPFRDQGVCVWRYMNAQVICLCMPIAHVLVSYPHKAYVTYLSNIVQQIDDLNHVHGCACIVLLSNEYGMMQHFFASVDKAKSVLGWKPEFDLIEGLADSYNLDFGRGTFRKAADFTTDDMILSKNLVLQS</sequence>
<dbReference type="AlphaFoldDB" id="A0A835ICR4"/>
<dbReference type="PANTHER" id="PTHR43725:SF8">
    <property type="entry name" value="CHLOROPLAST STEM-LOOP BINDING PROTEIN OF 41 KDA B, CHLOROPLASTIC"/>
    <property type="match status" value="1"/>
</dbReference>
<organism evidence="3 4">
    <name type="scientific">Coptis chinensis</name>
    <dbReference type="NCBI Taxonomy" id="261450"/>
    <lineage>
        <taxon>Eukaryota</taxon>
        <taxon>Viridiplantae</taxon>
        <taxon>Streptophyta</taxon>
        <taxon>Embryophyta</taxon>
        <taxon>Tracheophyta</taxon>
        <taxon>Spermatophyta</taxon>
        <taxon>Magnoliopsida</taxon>
        <taxon>Ranunculales</taxon>
        <taxon>Ranunculaceae</taxon>
        <taxon>Coptidoideae</taxon>
        <taxon>Coptis</taxon>
    </lineage>
</organism>
<protein>
    <recommendedName>
        <fullName evidence="2">NAD-dependent epimerase/dehydratase domain-containing protein</fullName>
    </recommendedName>
</protein>
<dbReference type="GO" id="GO:0005996">
    <property type="term" value="P:monosaccharide metabolic process"/>
    <property type="evidence" value="ECO:0007669"/>
    <property type="project" value="TreeGrafter"/>
</dbReference>
<dbReference type="PANTHER" id="PTHR43725">
    <property type="entry name" value="UDP-GLUCOSE 4-EPIMERASE"/>
    <property type="match status" value="1"/>
</dbReference>
<dbReference type="SUPFAM" id="SSF51735">
    <property type="entry name" value="NAD(P)-binding Rossmann-fold domains"/>
    <property type="match status" value="1"/>
</dbReference>
<gene>
    <name evidence="3" type="ORF">IFM89_018080</name>
</gene>